<dbReference type="EMBL" id="JAIWYP010000010">
    <property type="protein sequence ID" value="KAH3753444.1"/>
    <property type="molecule type" value="Genomic_DNA"/>
</dbReference>
<protein>
    <submittedName>
        <fullName evidence="2">Uncharacterized protein</fullName>
    </submittedName>
</protein>
<reference evidence="2" key="1">
    <citation type="journal article" date="2019" name="bioRxiv">
        <title>The Genome of the Zebra Mussel, Dreissena polymorpha: A Resource for Invasive Species Research.</title>
        <authorList>
            <person name="McCartney M.A."/>
            <person name="Auch B."/>
            <person name="Kono T."/>
            <person name="Mallez S."/>
            <person name="Zhang Y."/>
            <person name="Obille A."/>
            <person name="Becker A."/>
            <person name="Abrahante J.E."/>
            <person name="Garbe J."/>
            <person name="Badalamenti J.P."/>
            <person name="Herman A."/>
            <person name="Mangelson H."/>
            <person name="Liachko I."/>
            <person name="Sullivan S."/>
            <person name="Sone E.D."/>
            <person name="Koren S."/>
            <person name="Silverstein K.A.T."/>
            <person name="Beckman K.B."/>
            <person name="Gohl D.M."/>
        </authorList>
    </citation>
    <scope>NUCLEOTIDE SEQUENCE</scope>
    <source>
        <strain evidence="2">Duluth1</strain>
        <tissue evidence="2">Whole animal</tissue>
    </source>
</reference>
<evidence type="ECO:0000313" key="3">
    <source>
        <dbReference type="Proteomes" id="UP000828390"/>
    </source>
</evidence>
<organism evidence="2 3">
    <name type="scientific">Dreissena polymorpha</name>
    <name type="common">Zebra mussel</name>
    <name type="synonym">Mytilus polymorpha</name>
    <dbReference type="NCBI Taxonomy" id="45954"/>
    <lineage>
        <taxon>Eukaryota</taxon>
        <taxon>Metazoa</taxon>
        <taxon>Spiralia</taxon>
        <taxon>Lophotrochozoa</taxon>
        <taxon>Mollusca</taxon>
        <taxon>Bivalvia</taxon>
        <taxon>Autobranchia</taxon>
        <taxon>Heteroconchia</taxon>
        <taxon>Euheterodonta</taxon>
        <taxon>Imparidentia</taxon>
        <taxon>Neoheterodontei</taxon>
        <taxon>Myida</taxon>
        <taxon>Dreissenoidea</taxon>
        <taxon>Dreissenidae</taxon>
        <taxon>Dreissena</taxon>
    </lineage>
</organism>
<comment type="caution">
    <text evidence="2">The sequence shown here is derived from an EMBL/GenBank/DDBJ whole genome shotgun (WGS) entry which is preliminary data.</text>
</comment>
<evidence type="ECO:0000256" key="1">
    <source>
        <dbReference type="SAM" id="MobiDB-lite"/>
    </source>
</evidence>
<reference evidence="2" key="2">
    <citation type="submission" date="2020-11" db="EMBL/GenBank/DDBJ databases">
        <authorList>
            <person name="McCartney M.A."/>
            <person name="Auch B."/>
            <person name="Kono T."/>
            <person name="Mallez S."/>
            <person name="Becker A."/>
            <person name="Gohl D.M."/>
            <person name="Silverstein K.A.T."/>
            <person name="Koren S."/>
            <person name="Bechman K.B."/>
            <person name="Herman A."/>
            <person name="Abrahante J.E."/>
            <person name="Garbe J."/>
        </authorList>
    </citation>
    <scope>NUCLEOTIDE SEQUENCE</scope>
    <source>
        <strain evidence="2">Duluth1</strain>
        <tissue evidence="2">Whole animal</tissue>
    </source>
</reference>
<evidence type="ECO:0000313" key="2">
    <source>
        <dbReference type="EMBL" id="KAH3753444.1"/>
    </source>
</evidence>
<feature type="region of interest" description="Disordered" evidence="1">
    <location>
        <begin position="156"/>
        <end position="193"/>
    </location>
</feature>
<keyword evidence="3" id="KW-1185">Reference proteome</keyword>
<accession>A0A9D4I9P1</accession>
<proteinExistence type="predicted"/>
<gene>
    <name evidence="2" type="ORF">DPMN_188081</name>
</gene>
<dbReference type="Proteomes" id="UP000828390">
    <property type="component" value="Unassembled WGS sequence"/>
</dbReference>
<name>A0A9D4I9P1_DREPO</name>
<dbReference type="AlphaFoldDB" id="A0A9D4I9P1"/>
<sequence>MSCIFCDAFIEDGQPTVVLRQKGCDAINAITFTVIPGQTVHTVCRRDFCRQKELRRSKNPDQNLSEEYRHLRSGGGFDFEKHCLFCGQVGKTSGNKRGLDVFPVRTFDFQNKLRQQSLNRDDEWGNQVLARLGYAHDLPAADALYHQTCSVNFRTGRQKPISKQTESEIPIKSPKGRPENQRQSEAFLTLTQR</sequence>
<feature type="compositionally biased region" description="Polar residues" evidence="1">
    <location>
        <begin position="183"/>
        <end position="193"/>
    </location>
</feature>